<dbReference type="Gene3D" id="2.130.10.10">
    <property type="entry name" value="YVTN repeat-like/Quinoprotein amine dehydrogenase"/>
    <property type="match status" value="2"/>
</dbReference>
<dbReference type="Proteomes" id="UP001249851">
    <property type="component" value="Unassembled WGS sequence"/>
</dbReference>
<dbReference type="InterPro" id="IPR015943">
    <property type="entry name" value="WD40/YVTN_repeat-like_dom_sf"/>
</dbReference>
<dbReference type="PROSITE" id="PS50294">
    <property type="entry name" value="WD_REPEATS_REGION"/>
    <property type="match status" value="1"/>
</dbReference>
<dbReference type="PANTHER" id="PTHR19854:SF1">
    <property type="entry name" value="GUANINE NUCLEOTIDE-BINDING PROTEIN SUBUNIT BETA-LIKE PROTEIN 1"/>
    <property type="match status" value="1"/>
</dbReference>
<dbReference type="SUPFAM" id="SSF50978">
    <property type="entry name" value="WD40 repeat-like"/>
    <property type="match status" value="1"/>
</dbReference>
<dbReference type="Pfam" id="PF00400">
    <property type="entry name" value="WD40"/>
    <property type="match status" value="4"/>
</dbReference>
<reference evidence="4" key="1">
    <citation type="journal article" date="2023" name="G3 (Bethesda)">
        <title>Whole genome assembly and annotation of the endangered Caribbean coral Acropora cervicornis.</title>
        <authorList>
            <person name="Selwyn J.D."/>
            <person name="Vollmer S.V."/>
        </authorList>
    </citation>
    <scope>NUCLEOTIDE SEQUENCE</scope>
    <source>
        <strain evidence="4">K2</strain>
    </source>
</reference>
<keyword evidence="5" id="KW-1185">Reference proteome</keyword>
<comment type="caution">
    <text evidence="4">The sequence shown here is derived from an EMBL/GenBank/DDBJ whole genome shotgun (WGS) entry which is preliminary data.</text>
</comment>
<gene>
    <name evidence="4" type="ORF">P5673_000282</name>
</gene>
<dbReference type="SMART" id="SM00320">
    <property type="entry name" value="WD40"/>
    <property type="match status" value="6"/>
</dbReference>
<sequence>MAQPKPPPDPFYTLRGTGAAINVLKFAPKASTNLGLLMSGCVKGLINLWSLKTKRTELVLDGHLGHAILSADFLPDGKVISHGRDGHLKIWQCCEGRSDVVDSVPAPFLGFCQFSCLRRGKIQVHLDCFAIIQTITGMCMCLSFFTNQTTDKPVLITGYENGQLLLWDVMEQKVMSKKTVHNETVLCIDVDKENLRFVSGSADNKLYVSSSTSNSTLEIDKEVELKNPGTASVNIRRDRKVLATGGWDGRIRIYNWKKLTPLAYLSYHTDTVNAVNFSDDLPGYGQILAAGGKDTRISLWSLYNEKTNTEK</sequence>
<protein>
    <submittedName>
        <fullName evidence="4">Guanine nucleotide-binding protein subunit beta-like protein 1</fullName>
    </submittedName>
</protein>
<evidence type="ECO:0000256" key="2">
    <source>
        <dbReference type="ARBA" id="ARBA00022737"/>
    </source>
</evidence>
<dbReference type="AlphaFoldDB" id="A0AAD9R6Y1"/>
<feature type="repeat" description="WD" evidence="3">
    <location>
        <begin position="265"/>
        <end position="310"/>
    </location>
</feature>
<evidence type="ECO:0000313" key="4">
    <source>
        <dbReference type="EMBL" id="KAK2574149.1"/>
    </source>
</evidence>
<dbReference type="EMBL" id="JARQWQ010000001">
    <property type="protein sequence ID" value="KAK2574149.1"/>
    <property type="molecule type" value="Genomic_DNA"/>
</dbReference>
<name>A0AAD9R6Y1_ACRCE</name>
<evidence type="ECO:0000256" key="3">
    <source>
        <dbReference type="PROSITE-ProRule" id="PRU00221"/>
    </source>
</evidence>
<dbReference type="InterPro" id="IPR001680">
    <property type="entry name" value="WD40_rpt"/>
</dbReference>
<dbReference type="PANTHER" id="PTHR19854">
    <property type="entry name" value="TRANSDUCIN BETA-LIKE 3"/>
    <property type="match status" value="1"/>
</dbReference>
<keyword evidence="2" id="KW-0677">Repeat</keyword>
<dbReference type="InterPro" id="IPR036322">
    <property type="entry name" value="WD40_repeat_dom_sf"/>
</dbReference>
<evidence type="ECO:0000313" key="5">
    <source>
        <dbReference type="Proteomes" id="UP001249851"/>
    </source>
</evidence>
<evidence type="ECO:0000256" key="1">
    <source>
        <dbReference type="ARBA" id="ARBA00022574"/>
    </source>
</evidence>
<organism evidence="4 5">
    <name type="scientific">Acropora cervicornis</name>
    <name type="common">Staghorn coral</name>
    <dbReference type="NCBI Taxonomy" id="6130"/>
    <lineage>
        <taxon>Eukaryota</taxon>
        <taxon>Metazoa</taxon>
        <taxon>Cnidaria</taxon>
        <taxon>Anthozoa</taxon>
        <taxon>Hexacorallia</taxon>
        <taxon>Scleractinia</taxon>
        <taxon>Astrocoeniina</taxon>
        <taxon>Acroporidae</taxon>
        <taxon>Acropora</taxon>
    </lineage>
</organism>
<accession>A0AAD9R6Y1</accession>
<reference evidence="4" key="2">
    <citation type="journal article" date="2023" name="Science">
        <title>Genomic signatures of disease resistance in endangered staghorn corals.</title>
        <authorList>
            <person name="Vollmer S.V."/>
            <person name="Selwyn J.D."/>
            <person name="Despard B.A."/>
            <person name="Roesel C.L."/>
        </authorList>
    </citation>
    <scope>NUCLEOTIDE SEQUENCE</scope>
    <source>
        <strain evidence="4">K2</strain>
    </source>
</reference>
<keyword evidence="1 3" id="KW-0853">WD repeat</keyword>
<dbReference type="PROSITE" id="PS50082">
    <property type="entry name" value="WD_REPEATS_2"/>
    <property type="match status" value="1"/>
</dbReference>
<proteinExistence type="predicted"/>